<keyword evidence="5" id="KW-0997">Cell inner membrane</keyword>
<dbReference type="InterPro" id="IPR012902">
    <property type="entry name" value="N_methyl_site"/>
</dbReference>
<dbReference type="Pfam" id="PF12019">
    <property type="entry name" value="GspH"/>
    <property type="match status" value="1"/>
</dbReference>
<dbReference type="RefSeq" id="WP_368376337.1">
    <property type="nucleotide sequence ID" value="NZ_JBFRYB010000001.1"/>
</dbReference>
<evidence type="ECO:0000313" key="15">
    <source>
        <dbReference type="Proteomes" id="UP001557484"/>
    </source>
</evidence>
<evidence type="ECO:0000313" key="14">
    <source>
        <dbReference type="EMBL" id="MEX1666254.1"/>
    </source>
</evidence>
<name>A0ABV3TYB9_9GAMM</name>
<feature type="region of interest" description="Disordered" evidence="11">
    <location>
        <begin position="122"/>
        <end position="143"/>
    </location>
</feature>
<keyword evidence="7 12" id="KW-1133">Transmembrane helix</keyword>
<dbReference type="SUPFAM" id="SSF54523">
    <property type="entry name" value="Pili subunits"/>
    <property type="match status" value="1"/>
</dbReference>
<organism evidence="14 15">
    <name type="scientific">Zhongshania arctica</name>
    <dbReference type="NCBI Taxonomy" id="3238302"/>
    <lineage>
        <taxon>Bacteria</taxon>
        <taxon>Pseudomonadati</taxon>
        <taxon>Pseudomonadota</taxon>
        <taxon>Gammaproteobacteria</taxon>
        <taxon>Cellvibrionales</taxon>
        <taxon>Spongiibacteraceae</taxon>
        <taxon>Zhongshania</taxon>
    </lineage>
</organism>
<dbReference type="NCBIfam" id="TIGR02532">
    <property type="entry name" value="IV_pilin_GFxxxE"/>
    <property type="match status" value="1"/>
</dbReference>
<evidence type="ECO:0000259" key="13">
    <source>
        <dbReference type="Pfam" id="PF12019"/>
    </source>
</evidence>
<dbReference type="InterPro" id="IPR049875">
    <property type="entry name" value="TypeII_GspH"/>
</dbReference>
<evidence type="ECO:0000256" key="8">
    <source>
        <dbReference type="ARBA" id="ARBA00023136"/>
    </source>
</evidence>
<protein>
    <recommendedName>
        <fullName evidence="2">Type II secretion system protein H</fullName>
    </recommendedName>
    <alternativeName>
        <fullName evidence="10">General secretion pathway protein H</fullName>
    </alternativeName>
</protein>
<dbReference type="InterPro" id="IPR002416">
    <property type="entry name" value="T2SS_protein-GspH"/>
</dbReference>
<dbReference type="InterPro" id="IPR022346">
    <property type="entry name" value="T2SS_GspH"/>
</dbReference>
<accession>A0ABV3TYB9</accession>
<dbReference type="EMBL" id="JBFRYB010000001">
    <property type="protein sequence ID" value="MEX1666254.1"/>
    <property type="molecule type" value="Genomic_DNA"/>
</dbReference>
<dbReference type="PROSITE" id="PS00409">
    <property type="entry name" value="PROKAR_NTER_METHYL"/>
    <property type="match status" value="1"/>
</dbReference>
<sequence>MKNWPATSLTGKNDRGFSLLELMVVVFIIGLLSGVAALTLPSKDGGALLQEQRYKLIGHLRSARAEAVFSGRSLGLAWEQQSGRFYVLTAQGWEGVQQGVLAKGLRLDERVTSLISVAGEPIKDATGGADSDEQDGSPATTPQILFLGDGQISPFEWRLSSAGAESLLLDEQLTIER</sequence>
<evidence type="ECO:0000256" key="7">
    <source>
        <dbReference type="ARBA" id="ARBA00022989"/>
    </source>
</evidence>
<comment type="caution">
    <text evidence="14">The sequence shown here is derived from an EMBL/GenBank/DDBJ whole genome shotgun (WGS) entry which is preliminary data.</text>
</comment>
<evidence type="ECO:0000256" key="1">
    <source>
        <dbReference type="ARBA" id="ARBA00004377"/>
    </source>
</evidence>
<dbReference type="Pfam" id="PF07963">
    <property type="entry name" value="N_methyl"/>
    <property type="match status" value="1"/>
</dbReference>
<dbReference type="InterPro" id="IPR045584">
    <property type="entry name" value="Pilin-like"/>
</dbReference>
<keyword evidence="15" id="KW-1185">Reference proteome</keyword>
<evidence type="ECO:0000256" key="4">
    <source>
        <dbReference type="ARBA" id="ARBA00022481"/>
    </source>
</evidence>
<dbReference type="PRINTS" id="PR00885">
    <property type="entry name" value="BCTERIALGSPH"/>
</dbReference>
<feature type="transmembrane region" description="Helical" evidence="12">
    <location>
        <begin position="20"/>
        <end position="40"/>
    </location>
</feature>
<keyword evidence="3" id="KW-1003">Cell membrane</keyword>
<reference evidence="14 15" key="1">
    <citation type="journal article" date="2011" name="Int. J. Syst. Evol. Microbiol.">
        <title>Zhongshania antarctica gen. nov., sp. nov. and Zhongshania guokunii sp. nov., gammaproteobacteria respectively isolated from coastal attached (fast) ice and surface seawater of the Antarctic.</title>
        <authorList>
            <person name="Li H.J."/>
            <person name="Zhang X.Y."/>
            <person name="Chen C.X."/>
            <person name="Zhang Y.J."/>
            <person name="Gao Z.M."/>
            <person name="Yu Y."/>
            <person name="Chen X.L."/>
            <person name="Chen B."/>
            <person name="Zhang Y.Z."/>
        </authorList>
    </citation>
    <scope>NUCLEOTIDE SEQUENCE [LARGE SCALE GENOMIC DNA]</scope>
    <source>
        <strain evidence="14 15">R06B22</strain>
    </source>
</reference>
<evidence type="ECO:0000256" key="12">
    <source>
        <dbReference type="SAM" id="Phobius"/>
    </source>
</evidence>
<evidence type="ECO:0000256" key="11">
    <source>
        <dbReference type="SAM" id="MobiDB-lite"/>
    </source>
</evidence>
<gene>
    <name evidence="14" type="primary">gspH</name>
    <name evidence="14" type="ORF">AB4875_12220</name>
</gene>
<comment type="subcellular location">
    <subcellularLocation>
        <location evidence="1">Cell inner membrane</location>
        <topology evidence="1">Single-pass membrane protein</topology>
    </subcellularLocation>
</comment>
<evidence type="ECO:0000256" key="6">
    <source>
        <dbReference type="ARBA" id="ARBA00022692"/>
    </source>
</evidence>
<evidence type="ECO:0000256" key="9">
    <source>
        <dbReference type="ARBA" id="ARBA00025772"/>
    </source>
</evidence>
<dbReference type="Proteomes" id="UP001557484">
    <property type="component" value="Unassembled WGS sequence"/>
</dbReference>
<feature type="domain" description="General secretion pathway GspH" evidence="13">
    <location>
        <begin position="56"/>
        <end position="164"/>
    </location>
</feature>
<keyword evidence="8 12" id="KW-0472">Membrane</keyword>
<dbReference type="NCBIfam" id="TIGR01708">
    <property type="entry name" value="typeII_sec_gspH"/>
    <property type="match status" value="1"/>
</dbReference>
<keyword evidence="6 12" id="KW-0812">Transmembrane</keyword>
<evidence type="ECO:0000256" key="5">
    <source>
        <dbReference type="ARBA" id="ARBA00022519"/>
    </source>
</evidence>
<evidence type="ECO:0000256" key="2">
    <source>
        <dbReference type="ARBA" id="ARBA00021549"/>
    </source>
</evidence>
<comment type="similarity">
    <text evidence="9">Belongs to the GSP H family.</text>
</comment>
<proteinExistence type="inferred from homology"/>
<keyword evidence="4" id="KW-0488">Methylation</keyword>
<evidence type="ECO:0000256" key="10">
    <source>
        <dbReference type="ARBA" id="ARBA00030775"/>
    </source>
</evidence>
<dbReference type="Gene3D" id="3.55.40.10">
    <property type="entry name" value="minor pseudopilin epsh domain"/>
    <property type="match status" value="1"/>
</dbReference>
<evidence type="ECO:0000256" key="3">
    <source>
        <dbReference type="ARBA" id="ARBA00022475"/>
    </source>
</evidence>